<dbReference type="OrthoDB" id="8479080at2"/>
<sequence>MPAASVRALTPGLLAGLALRPLPPSLLRRLSRPVLARLRARLAPRLGDRLEGLSGRVAVVPAGHPVAVVATIADGTLFLDVDDAEAPADAIVRAPLEVLAALTDSAGLDGDATFFSRALTIEGDTGLVMALRYALEDADAGPADLMAALPAPARPVLARGGGLARRLHARASRDLALVQDAALAPLRADLARQEARLARVEAAAKRRR</sequence>
<evidence type="ECO:0000313" key="3">
    <source>
        <dbReference type="Proteomes" id="UP000009881"/>
    </source>
</evidence>
<dbReference type="Pfam" id="PF02036">
    <property type="entry name" value="SCP2"/>
    <property type="match status" value="1"/>
</dbReference>
<comment type="caution">
    <text evidence="2">The sequence shown here is derived from an EMBL/GenBank/DDBJ whole genome shotgun (WGS) entry which is preliminary data.</text>
</comment>
<organism evidence="2 3">
    <name type="scientific">Caenispirillum salinarum AK4</name>
    <dbReference type="NCBI Taxonomy" id="1238182"/>
    <lineage>
        <taxon>Bacteria</taxon>
        <taxon>Pseudomonadati</taxon>
        <taxon>Pseudomonadota</taxon>
        <taxon>Alphaproteobacteria</taxon>
        <taxon>Rhodospirillales</taxon>
        <taxon>Novispirillaceae</taxon>
        <taxon>Caenispirillum</taxon>
    </lineage>
</organism>
<gene>
    <name evidence="2" type="ORF">C882_1957</name>
</gene>
<dbReference type="InterPro" id="IPR036527">
    <property type="entry name" value="SCP2_sterol-bd_dom_sf"/>
</dbReference>
<evidence type="ECO:0000259" key="1">
    <source>
        <dbReference type="Pfam" id="PF02036"/>
    </source>
</evidence>
<dbReference type="PATRIC" id="fig|1238182.3.peg.3911"/>
<dbReference type="EMBL" id="ANHY01000021">
    <property type="protein sequence ID" value="EKV27028.1"/>
    <property type="molecule type" value="Genomic_DNA"/>
</dbReference>
<dbReference type="AlphaFoldDB" id="K9H8V0"/>
<dbReference type="STRING" id="1238182.C882_1957"/>
<proteinExistence type="predicted"/>
<protein>
    <submittedName>
        <fullName evidence="2">Putative lipid carrier protein</fullName>
    </submittedName>
</protein>
<feature type="domain" description="SCP2" evidence="1">
    <location>
        <begin position="38"/>
        <end position="134"/>
    </location>
</feature>
<dbReference type="SUPFAM" id="SSF55718">
    <property type="entry name" value="SCP-like"/>
    <property type="match status" value="1"/>
</dbReference>
<dbReference type="Proteomes" id="UP000009881">
    <property type="component" value="Unassembled WGS sequence"/>
</dbReference>
<name>K9H8V0_9PROT</name>
<reference evidence="2 3" key="1">
    <citation type="journal article" date="2013" name="Genome Announc.">
        <title>Draft Genome Sequence of an Alphaproteobacterium, Caenispirillum salinarum AK4(T), Isolated from a Solar Saltern.</title>
        <authorList>
            <person name="Khatri I."/>
            <person name="Singh A."/>
            <person name="Korpole S."/>
            <person name="Pinnaka A.K."/>
            <person name="Subramanian S."/>
        </authorList>
    </citation>
    <scope>NUCLEOTIDE SEQUENCE [LARGE SCALE GENOMIC DNA]</scope>
    <source>
        <strain evidence="2 3">AK4</strain>
    </source>
</reference>
<evidence type="ECO:0000313" key="2">
    <source>
        <dbReference type="EMBL" id="EKV27028.1"/>
    </source>
</evidence>
<accession>K9H8V0</accession>
<dbReference type="RefSeq" id="WP_009542353.1">
    <property type="nucleotide sequence ID" value="NZ_ANHY01000021.1"/>
</dbReference>
<dbReference type="InterPro" id="IPR003033">
    <property type="entry name" value="SCP2_sterol-bd_dom"/>
</dbReference>
<keyword evidence="3" id="KW-1185">Reference proteome</keyword>
<dbReference type="eggNOG" id="COG3154">
    <property type="taxonomic scope" value="Bacteria"/>
</dbReference>